<organism evidence="2 3">
    <name type="scientific">Verticillium longisporum</name>
    <name type="common">Verticillium dahliae var. longisporum</name>
    <dbReference type="NCBI Taxonomy" id="100787"/>
    <lineage>
        <taxon>Eukaryota</taxon>
        <taxon>Fungi</taxon>
        <taxon>Dikarya</taxon>
        <taxon>Ascomycota</taxon>
        <taxon>Pezizomycotina</taxon>
        <taxon>Sordariomycetes</taxon>
        <taxon>Hypocreomycetidae</taxon>
        <taxon>Glomerellales</taxon>
        <taxon>Plectosphaerellaceae</taxon>
        <taxon>Verticillium</taxon>
    </lineage>
</organism>
<proteinExistence type="predicted"/>
<feature type="region of interest" description="Disordered" evidence="1">
    <location>
        <begin position="1"/>
        <end position="22"/>
    </location>
</feature>
<name>A0A0G4L0D4_VERLO</name>
<gene>
    <name evidence="2" type="ORF">BN1708_002739</name>
</gene>
<protein>
    <submittedName>
        <fullName evidence="2">Uncharacterized protein</fullName>
    </submittedName>
</protein>
<accession>A0A0G4L0D4</accession>
<feature type="non-terminal residue" evidence="2">
    <location>
        <position position="1"/>
    </location>
</feature>
<feature type="non-terminal residue" evidence="2">
    <location>
        <position position="92"/>
    </location>
</feature>
<keyword evidence="3" id="KW-1185">Reference proteome</keyword>
<dbReference type="AlphaFoldDB" id="A0A0G4L0D4"/>
<reference evidence="2 3" key="1">
    <citation type="submission" date="2015-05" db="EMBL/GenBank/DDBJ databases">
        <authorList>
            <person name="Wang D.B."/>
            <person name="Wang M."/>
        </authorList>
    </citation>
    <scope>NUCLEOTIDE SEQUENCE [LARGE SCALE GENOMIC DNA]</scope>
    <source>
        <strain evidence="2">VL1</strain>
    </source>
</reference>
<evidence type="ECO:0000313" key="2">
    <source>
        <dbReference type="EMBL" id="CRK15498.1"/>
    </source>
</evidence>
<evidence type="ECO:0000256" key="1">
    <source>
        <dbReference type="SAM" id="MobiDB-lite"/>
    </source>
</evidence>
<feature type="region of interest" description="Disordered" evidence="1">
    <location>
        <begin position="63"/>
        <end position="92"/>
    </location>
</feature>
<sequence>NESSSDQLSPKHHLKPSPLSDYQAARLLRRTVAGTVQGVEMRYLRRLGSKVTVPTIGGTADQRYKTRASRVRGARVTPGRPRELCESTVGSE</sequence>
<evidence type="ECO:0000313" key="3">
    <source>
        <dbReference type="Proteomes" id="UP000044602"/>
    </source>
</evidence>
<dbReference type="Proteomes" id="UP000044602">
    <property type="component" value="Unassembled WGS sequence"/>
</dbReference>
<dbReference type="EMBL" id="CVQH01006668">
    <property type="protein sequence ID" value="CRK15498.1"/>
    <property type="molecule type" value="Genomic_DNA"/>
</dbReference>